<organism evidence="1">
    <name type="scientific">Salmonella derby</name>
    <dbReference type="NCBI Taxonomy" id="28144"/>
    <lineage>
        <taxon>Bacteria</taxon>
        <taxon>Pseudomonadati</taxon>
        <taxon>Pseudomonadota</taxon>
        <taxon>Gammaproteobacteria</taxon>
        <taxon>Enterobacterales</taxon>
        <taxon>Enterobacteriaceae</taxon>
        <taxon>Salmonella</taxon>
    </lineage>
</organism>
<dbReference type="EMBL" id="DAARPK010000002">
    <property type="protein sequence ID" value="HAE3390328.1"/>
    <property type="molecule type" value="Genomic_DNA"/>
</dbReference>
<gene>
    <name evidence="1" type="ORF">G0B06_09180</name>
    <name evidence="2" type="ORF">GNC20_000474</name>
</gene>
<comment type="caution">
    <text evidence="1">The sequence shown here is derived from an EMBL/GenBank/DDBJ whole genome shotgun (WGS) entry which is preliminary data.</text>
</comment>
<accession>A0A5X7XFE5</accession>
<proteinExistence type="predicted"/>
<reference evidence="1" key="1">
    <citation type="journal article" date="2018" name="Genome Biol.">
        <title>SKESA: strategic k-mer extension for scrupulous assemblies.</title>
        <authorList>
            <person name="Souvorov A."/>
            <person name="Agarwala R."/>
            <person name="Lipman D.J."/>
        </authorList>
    </citation>
    <scope>NUCLEOTIDE SEQUENCE</scope>
    <source>
        <strain evidence="1">BCW_2672</strain>
        <strain evidence="2">NVSL 5283</strain>
    </source>
</reference>
<dbReference type="EMBL" id="DAAMFE010000004">
    <property type="protein sequence ID" value="HAC6393320.1"/>
    <property type="molecule type" value="Genomic_DNA"/>
</dbReference>
<dbReference type="InterPro" id="IPR017642">
    <property type="entry name" value="DNA_S_mod_DndB"/>
</dbReference>
<dbReference type="NCBIfam" id="TIGR03187">
    <property type="entry name" value="DGQHR"/>
    <property type="match status" value="1"/>
</dbReference>
<dbReference type="CDD" id="cd16414">
    <property type="entry name" value="dndB_like"/>
    <property type="match status" value="1"/>
</dbReference>
<evidence type="ECO:0000313" key="2">
    <source>
        <dbReference type="EMBL" id="HAE3390328.1"/>
    </source>
</evidence>
<name>A0A5X7XFE5_SALDE</name>
<protein>
    <submittedName>
        <fullName evidence="1">DGQHR domain-containing protein</fullName>
    </submittedName>
</protein>
<evidence type="ECO:0000313" key="1">
    <source>
        <dbReference type="EMBL" id="HAC6393320.1"/>
    </source>
</evidence>
<sequence>MMSRILLPCMRGAIGDWVTYTCLMKLEDIGNLIRFADDIHKNKKLSQMIQRELKKDRQKSIGEYLLNDSEAFFNAIVVAIYEGEPKWHPFDSIQPNDIDTNDINIPDYALESMGYLSLTKEEKIFALDGQHRLSGIKYALDKNPEIGTQQIPVIFLPHFNDSAGIKRTRRLFTTLNKKAKPVNKAAIIALDEDDISACATRYLVENTEIFNGDKIKFQASNNISYTDISQITTIGNLYDLCRIICKNGLKISPKDIDNYQGDEKSKSEIFSVIESIFTCMFDTIQPLKEFQSSVNRELTIRKYRNKTEGGHFLYRPLGLKIYLISMFESIEKPESTDNLIAQCESFINYTHDIPLWLESYPLKDVVWDTNKKTIINFKAEERKRIIKEIIMYYNSRKD</sequence>
<dbReference type="Pfam" id="PF14072">
    <property type="entry name" value="DndB"/>
    <property type="match status" value="1"/>
</dbReference>
<dbReference type="InterPro" id="IPR017601">
    <property type="entry name" value="DGQHR-contain_dom"/>
</dbReference>
<dbReference type="AlphaFoldDB" id="A0A5X7XFE5"/>
<reference evidence="1" key="2">
    <citation type="submission" date="2018-07" db="EMBL/GenBank/DDBJ databases">
        <authorList>
            <consortium name="NCBI Pathogen Detection Project"/>
        </authorList>
    </citation>
    <scope>NUCLEOTIDE SEQUENCE</scope>
    <source>
        <strain evidence="1">BCW_2672</strain>
        <strain evidence="2">NVSL 5283</strain>
    </source>
</reference>